<dbReference type="PANTHER" id="PTHR16932:SF18">
    <property type="entry name" value="INTERFERON, ALPHA-INDUCIBLE PROTEIN 27-LIKE 2"/>
    <property type="match status" value="1"/>
</dbReference>
<name>A0A3F3PHM6_9EURO</name>
<keyword evidence="5" id="KW-0472">Membrane</keyword>
<comment type="similarity">
    <text evidence="2">Belongs to the IFI6/IFI27 family.</text>
</comment>
<evidence type="ECO:0000256" key="4">
    <source>
        <dbReference type="ARBA" id="ARBA00022989"/>
    </source>
</evidence>
<sequence>MERLRNATNSIFNYGQTVAREHTTALVASGTGLALATAPITGPAILGAVGFSAAGPVAASFAAAWQSSIGVVQAGSLFATLQGAAMGGAAAGTFTTASNIGIGMVGSVAVGKQWTDIKKRLWMKHDSEHFEEAGYYDESQPAEDNKDVANNPQMPDVDDLLGTEFAKFLEIDMS</sequence>
<reference evidence="7 8" key="1">
    <citation type="submission" date="2018-07" db="EMBL/GenBank/DDBJ databases">
        <title>The genomes of Aspergillus section Nigri reveals drivers in fungal speciation.</title>
        <authorList>
            <consortium name="DOE Joint Genome Institute"/>
            <person name="Vesth T.C."/>
            <person name="Nybo J."/>
            <person name="Theobald S."/>
            <person name="Brandl J."/>
            <person name="Frisvad J.C."/>
            <person name="Nielsen K.F."/>
            <person name="Lyhne E.K."/>
            <person name="Kogle M.E."/>
            <person name="Kuo A."/>
            <person name="Riley R."/>
            <person name="Clum A."/>
            <person name="Nolan M."/>
            <person name="Lipzen A."/>
            <person name="Salamov A."/>
            <person name="Henrissat B."/>
            <person name="Wiebenga A."/>
            <person name="De vries R.P."/>
            <person name="Grigoriev I.V."/>
            <person name="Mortensen U.H."/>
            <person name="Andersen M.R."/>
            <person name="Baker S.E."/>
        </authorList>
    </citation>
    <scope>NUCLEOTIDE SEQUENCE [LARGE SCALE GENOMIC DNA]</scope>
    <source>
        <strain evidence="7 8">CBS 139.54b</strain>
    </source>
</reference>
<dbReference type="EMBL" id="KZ852146">
    <property type="protein sequence ID" value="RDH26455.1"/>
    <property type="molecule type" value="Genomic_DNA"/>
</dbReference>
<protein>
    <submittedName>
        <fullName evidence="7">Uncharacterized protein</fullName>
    </submittedName>
</protein>
<dbReference type="Gene3D" id="6.10.110.10">
    <property type="match status" value="1"/>
</dbReference>
<keyword evidence="3" id="KW-0812">Transmembrane</keyword>
<evidence type="ECO:0000256" key="1">
    <source>
        <dbReference type="ARBA" id="ARBA00004141"/>
    </source>
</evidence>
<keyword evidence="4" id="KW-1133">Transmembrane helix</keyword>
<gene>
    <name evidence="7" type="ORF">BDQ94DRAFT_18114</name>
</gene>
<dbReference type="PANTHER" id="PTHR16932">
    <property type="entry name" value="INTERFERON ALPHA-INDUCIBLE PROTEIN 27"/>
    <property type="match status" value="1"/>
</dbReference>
<dbReference type="GO" id="GO:0016020">
    <property type="term" value="C:membrane"/>
    <property type="evidence" value="ECO:0007669"/>
    <property type="project" value="UniProtKB-SubCell"/>
</dbReference>
<evidence type="ECO:0000256" key="6">
    <source>
        <dbReference type="SAM" id="MobiDB-lite"/>
    </source>
</evidence>
<evidence type="ECO:0000313" key="7">
    <source>
        <dbReference type="EMBL" id="RDH26455.1"/>
    </source>
</evidence>
<evidence type="ECO:0000256" key="3">
    <source>
        <dbReference type="ARBA" id="ARBA00022692"/>
    </source>
</evidence>
<keyword evidence="8" id="KW-1185">Reference proteome</keyword>
<dbReference type="AlphaFoldDB" id="A0A3F3PHM6"/>
<organism evidence="7 8">
    <name type="scientific">Aspergillus welwitschiae</name>
    <dbReference type="NCBI Taxonomy" id="1341132"/>
    <lineage>
        <taxon>Eukaryota</taxon>
        <taxon>Fungi</taxon>
        <taxon>Dikarya</taxon>
        <taxon>Ascomycota</taxon>
        <taxon>Pezizomycotina</taxon>
        <taxon>Eurotiomycetes</taxon>
        <taxon>Eurotiomycetidae</taxon>
        <taxon>Eurotiales</taxon>
        <taxon>Aspergillaceae</taxon>
        <taxon>Aspergillus</taxon>
        <taxon>Aspergillus subgen. Circumdati</taxon>
    </lineage>
</organism>
<evidence type="ECO:0000313" key="8">
    <source>
        <dbReference type="Proteomes" id="UP000253729"/>
    </source>
</evidence>
<dbReference type="RefSeq" id="XP_026619477.1">
    <property type="nucleotide sequence ID" value="XM_026773826.1"/>
</dbReference>
<feature type="region of interest" description="Disordered" evidence="6">
    <location>
        <begin position="133"/>
        <end position="153"/>
    </location>
</feature>
<evidence type="ECO:0000256" key="2">
    <source>
        <dbReference type="ARBA" id="ARBA00007262"/>
    </source>
</evidence>
<comment type="subcellular location">
    <subcellularLocation>
        <location evidence="1">Membrane</location>
        <topology evidence="1">Multi-pass membrane protein</topology>
    </subcellularLocation>
</comment>
<dbReference type="GeneID" id="38142182"/>
<dbReference type="InterPro" id="IPR009311">
    <property type="entry name" value="IFI6/IFI27-like"/>
</dbReference>
<dbReference type="Pfam" id="PF06140">
    <property type="entry name" value="Ifi-6-16"/>
    <property type="match status" value="1"/>
</dbReference>
<evidence type="ECO:0000256" key="5">
    <source>
        <dbReference type="ARBA" id="ARBA00023136"/>
    </source>
</evidence>
<dbReference type="InterPro" id="IPR038213">
    <property type="entry name" value="IFI6/IFI27-like_sf"/>
</dbReference>
<dbReference type="Proteomes" id="UP000253729">
    <property type="component" value="Unassembled WGS sequence"/>
</dbReference>
<proteinExistence type="inferred from homology"/>
<accession>A0A3F3PHM6</accession>